<organism evidence="3 4">
    <name type="scientific">Candidatus Nanosynbacter lyticus</name>
    <dbReference type="NCBI Taxonomy" id="2093824"/>
    <lineage>
        <taxon>Bacteria</taxon>
        <taxon>Candidatus Saccharimonadota</taxon>
        <taxon>Candidatus Saccharimonadia</taxon>
        <taxon>Candidatus Nanosynbacterales</taxon>
        <taxon>Candidatus Nanosynbacteraceae</taxon>
        <taxon>Candidatus Nanosynbacter</taxon>
    </lineage>
</organism>
<keyword evidence="2" id="KW-1133">Transmembrane helix</keyword>
<dbReference type="KEGG" id="sox:TM7x_02400"/>
<dbReference type="AlphaFoldDB" id="A0A6S4GSF6"/>
<keyword evidence="2" id="KW-0812">Transmembrane</keyword>
<evidence type="ECO:0000313" key="3">
    <source>
        <dbReference type="EMBL" id="AJA06848.1"/>
    </source>
</evidence>
<protein>
    <submittedName>
        <fullName evidence="3">Uncharacterized protein</fullName>
    </submittedName>
</protein>
<accession>A0A6S4GSF6</accession>
<feature type="compositionally biased region" description="Basic and acidic residues" evidence="1">
    <location>
        <begin position="47"/>
        <end position="80"/>
    </location>
</feature>
<name>A0A6S4GSF6_9BACT</name>
<keyword evidence="4" id="KW-1185">Reference proteome</keyword>
<feature type="transmembrane region" description="Helical" evidence="2">
    <location>
        <begin position="12"/>
        <end position="34"/>
    </location>
</feature>
<keyword evidence="2" id="KW-0472">Membrane</keyword>
<evidence type="ECO:0000313" key="4">
    <source>
        <dbReference type="Proteomes" id="UP000030902"/>
    </source>
</evidence>
<reference evidence="3 4" key="1">
    <citation type="journal article" date="2015" name="Proc. Natl. Acad. Sci. U.S.A.">
        <title>Cultivation of a human-associated TM7 phylotype reveals a reduced genome and epibiotic parasitic lifestyle.</title>
        <authorList>
            <person name="He X."/>
            <person name="McLean J.S."/>
            <person name="Edlund A."/>
            <person name="Yooseph S."/>
            <person name="Hall A.P."/>
            <person name="Liu S.Y."/>
            <person name="Dorrestein P.C."/>
            <person name="Esquenazi E."/>
            <person name="Hunter R.C."/>
            <person name="Cheng G."/>
            <person name="Nelson K.E."/>
            <person name="Lux R."/>
            <person name="Shi W."/>
        </authorList>
    </citation>
    <scope>NUCLEOTIDE SEQUENCE [LARGE SCALE GENOMIC DNA]</scope>
    <source>
        <strain evidence="3 4">TM7x</strain>
    </source>
</reference>
<feature type="region of interest" description="Disordered" evidence="1">
    <location>
        <begin position="38"/>
        <end position="80"/>
    </location>
</feature>
<proteinExistence type="predicted"/>
<dbReference type="Proteomes" id="UP000030902">
    <property type="component" value="Chromosome"/>
</dbReference>
<evidence type="ECO:0000256" key="2">
    <source>
        <dbReference type="SAM" id="Phobius"/>
    </source>
</evidence>
<dbReference type="EMBL" id="CP007496">
    <property type="protein sequence ID" value="AJA06848.1"/>
    <property type="molecule type" value="Genomic_DNA"/>
</dbReference>
<evidence type="ECO:0000256" key="1">
    <source>
        <dbReference type="SAM" id="MobiDB-lite"/>
    </source>
</evidence>
<dbReference type="RefSeq" id="WP_039327551.1">
    <property type="nucleotide sequence ID" value="NZ_CP007496.1"/>
</dbReference>
<sequence length="199" mass="21636">MDNKPTANKWLIATVIVMGLVIIGLVTWIIVGALNKDKGTDSSVKTSETKKDSSRLSDKTREEGTKPSDDTKKKYKDFRTGRDGTGTKLTSVSDVDKLDIDDSLKKFLKSKVGQPIPEREGYTYEPVIDRAYGKYAAVYGLANAYTIIGPKNGTGEIGIVAGTQQSYMPCSDLKAALVPSRLVDGKCEVSGTPQTYEQD</sequence>
<gene>
    <name evidence="3" type="ORF">TM7x_02400</name>
</gene>